<dbReference type="Pfam" id="PF22117">
    <property type="entry name" value="Fer4_Nqo3"/>
    <property type="match status" value="1"/>
</dbReference>
<dbReference type="GO" id="GO:0046872">
    <property type="term" value="F:metal ion binding"/>
    <property type="evidence" value="ECO:0007669"/>
    <property type="project" value="UniProtKB-KW"/>
</dbReference>
<protein>
    <recommendedName>
        <fullName evidence="5">NADH-ubiquinone oxidoreductase 75 kDa subunit, mitochondrial</fullName>
        <ecNumber evidence="4">7.1.1.2</ecNumber>
    </recommendedName>
</protein>
<dbReference type="Pfam" id="PF00384">
    <property type="entry name" value="Molybdopterin"/>
    <property type="match status" value="1"/>
</dbReference>
<evidence type="ECO:0000256" key="14">
    <source>
        <dbReference type="ARBA" id="ARBA00022982"/>
    </source>
</evidence>
<dbReference type="FunFam" id="3.10.20.740:FF:000001">
    <property type="entry name" value="NADH-quinone oxidoreductase subunit G"/>
    <property type="match status" value="1"/>
</dbReference>
<dbReference type="PROSITE" id="PS00643">
    <property type="entry name" value="COMPLEX1_75K_3"/>
    <property type="match status" value="1"/>
</dbReference>
<evidence type="ECO:0000256" key="12">
    <source>
        <dbReference type="ARBA" id="ARBA00022946"/>
    </source>
</evidence>
<evidence type="ECO:0000259" key="29">
    <source>
        <dbReference type="PROSITE" id="PS51839"/>
    </source>
</evidence>
<dbReference type="GO" id="GO:0016651">
    <property type="term" value="F:oxidoreductase activity, acting on NAD(P)H"/>
    <property type="evidence" value="ECO:0007669"/>
    <property type="project" value="InterPro"/>
</dbReference>
<feature type="domain" description="4Fe-4S His(Cys)3-ligated-type" evidence="29">
    <location>
        <begin position="129"/>
        <end position="168"/>
    </location>
</feature>
<keyword evidence="22" id="KW-0472">Membrane</keyword>
<evidence type="ECO:0000313" key="30">
    <source>
        <dbReference type="Ensembl" id="ENSENLP00000032813.1"/>
    </source>
</evidence>
<dbReference type="EC" id="7.1.1.2" evidence="4"/>
<evidence type="ECO:0000256" key="13">
    <source>
        <dbReference type="ARBA" id="ARBA00022967"/>
    </source>
</evidence>
<evidence type="ECO:0000259" key="27">
    <source>
        <dbReference type="PROSITE" id="PS51085"/>
    </source>
</evidence>
<keyword evidence="8" id="KW-0679">Respiratory chain</keyword>
<dbReference type="SUPFAM" id="SSF53706">
    <property type="entry name" value="Formate dehydrogenase/DMSO reductase, domains 1-3"/>
    <property type="match status" value="1"/>
</dbReference>
<comment type="similarity">
    <text evidence="3 26">Belongs to the complex I 75 kDa subunit family.</text>
</comment>
<dbReference type="InterPro" id="IPR054351">
    <property type="entry name" value="NADH_UbQ_OxRdtase_ferredoxin"/>
</dbReference>
<dbReference type="Pfam" id="PF10588">
    <property type="entry name" value="NADH-G_4Fe-4S_3"/>
    <property type="match status" value="1"/>
</dbReference>
<reference evidence="30" key="2">
    <citation type="submission" date="2025-08" db="UniProtKB">
        <authorList>
            <consortium name="Ensembl"/>
        </authorList>
    </citation>
    <scope>IDENTIFICATION</scope>
</reference>
<dbReference type="Gene3D" id="3.40.50.740">
    <property type="match status" value="1"/>
</dbReference>
<dbReference type="Gene3D" id="3.30.70.20">
    <property type="match status" value="1"/>
</dbReference>
<dbReference type="Ensembl" id="ENSENLT00000033738.1">
    <property type="protein sequence ID" value="ENSENLP00000032813.1"/>
    <property type="gene ID" value="ENSENLG00000013092.1"/>
</dbReference>
<dbReference type="SMART" id="SM00929">
    <property type="entry name" value="NADH-G_4Fe-4S_3"/>
    <property type="match status" value="1"/>
</dbReference>
<dbReference type="SUPFAM" id="SSF54292">
    <property type="entry name" value="2Fe-2S ferredoxin-like"/>
    <property type="match status" value="1"/>
</dbReference>
<feature type="domain" description="2Fe-2S ferredoxin-type" evidence="27">
    <location>
        <begin position="48"/>
        <end position="129"/>
    </location>
</feature>
<dbReference type="InterPro" id="IPR036010">
    <property type="entry name" value="2Fe-2S_ferredoxin-like_sf"/>
</dbReference>
<name>A0A665VMH6_ECHNA</name>
<keyword evidence="18" id="KW-0411">Iron-sulfur</keyword>
<reference evidence="30" key="1">
    <citation type="submission" date="2021-04" db="EMBL/GenBank/DDBJ databases">
        <authorList>
            <consortium name="Wellcome Sanger Institute Data Sharing"/>
        </authorList>
    </citation>
    <scope>NUCLEOTIDE SEQUENCE [LARGE SCALE GENOMIC DNA]</scope>
</reference>
<keyword evidence="19" id="KW-0520">NAD</keyword>
<keyword evidence="9" id="KW-0001">2Fe-2S</keyword>
<keyword evidence="13" id="KW-1278">Translocase</keyword>
<dbReference type="FunFam" id="3.40.50.740:FF:000002">
    <property type="entry name" value="NADH-ubiquinone oxidoreductase 75 kDa subunit, mitochondrial"/>
    <property type="match status" value="1"/>
</dbReference>
<evidence type="ECO:0000259" key="28">
    <source>
        <dbReference type="PROSITE" id="PS51669"/>
    </source>
</evidence>
<dbReference type="InterPro" id="IPR001041">
    <property type="entry name" value="2Fe-2S_ferredoxin-type"/>
</dbReference>
<dbReference type="Proteomes" id="UP000472264">
    <property type="component" value="Chromosome 2"/>
</dbReference>
<evidence type="ECO:0000256" key="5">
    <source>
        <dbReference type="ARBA" id="ARBA00013888"/>
    </source>
</evidence>
<keyword evidence="10" id="KW-0479">Metal-binding</keyword>
<evidence type="ECO:0000256" key="7">
    <source>
        <dbReference type="ARBA" id="ARBA00022485"/>
    </source>
</evidence>
<keyword evidence="31" id="KW-1185">Reference proteome</keyword>
<evidence type="ECO:0000256" key="1">
    <source>
        <dbReference type="ARBA" id="ARBA00001966"/>
    </source>
</evidence>
<evidence type="ECO:0000256" key="2">
    <source>
        <dbReference type="ARBA" id="ARBA00004443"/>
    </source>
</evidence>
<keyword evidence="11" id="KW-0999">Mitochondrion inner membrane</keyword>
<dbReference type="PROSITE" id="PS00641">
    <property type="entry name" value="COMPLEX1_75K_1"/>
    <property type="match status" value="1"/>
</dbReference>
<evidence type="ECO:0000256" key="20">
    <source>
        <dbReference type="ARBA" id="ARBA00023075"/>
    </source>
</evidence>
<dbReference type="GO" id="GO:0045271">
    <property type="term" value="C:respiratory chain complex I"/>
    <property type="evidence" value="ECO:0007669"/>
    <property type="project" value="UniProtKB-ARBA"/>
</dbReference>
<comment type="cofactor">
    <cofactor evidence="23">
        <name>[2Fe-2S] cluster</name>
        <dbReference type="ChEBI" id="CHEBI:190135"/>
    </cofactor>
</comment>
<evidence type="ECO:0000256" key="24">
    <source>
        <dbReference type="ARBA" id="ARBA00045300"/>
    </source>
</evidence>
<dbReference type="FunFam" id="3.30.70.20:FF:000002">
    <property type="entry name" value="NADH-ubiquinone oxidoreductase 75 kDa subunit"/>
    <property type="match status" value="1"/>
</dbReference>
<dbReference type="CDD" id="cd00207">
    <property type="entry name" value="fer2"/>
    <property type="match status" value="1"/>
</dbReference>
<dbReference type="NCBIfam" id="TIGR01973">
    <property type="entry name" value="NuoG"/>
    <property type="match status" value="1"/>
</dbReference>
<evidence type="ECO:0000256" key="6">
    <source>
        <dbReference type="ARBA" id="ARBA00022448"/>
    </source>
</evidence>
<evidence type="ECO:0000256" key="17">
    <source>
        <dbReference type="ARBA" id="ARBA00023004"/>
    </source>
</evidence>
<dbReference type="InterPro" id="IPR015405">
    <property type="entry name" value="NDUFS1-like_C"/>
</dbReference>
<gene>
    <name evidence="30" type="primary">LOC115052143</name>
</gene>
<evidence type="ECO:0000313" key="31">
    <source>
        <dbReference type="Proteomes" id="UP000472264"/>
    </source>
</evidence>
<evidence type="ECO:0000256" key="3">
    <source>
        <dbReference type="ARBA" id="ARBA00005404"/>
    </source>
</evidence>
<proteinExistence type="inferred from homology"/>
<evidence type="ECO:0000256" key="4">
    <source>
        <dbReference type="ARBA" id="ARBA00012944"/>
    </source>
</evidence>
<dbReference type="Pfam" id="PF22151">
    <property type="entry name" value="Fer4_NDSU1"/>
    <property type="match status" value="1"/>
</dbReference>
<evidence type="ECO:0000256" key="8">
    <source>
        <dbReference type="ARBA" id="ARBA00022660"/>
    </source>
</evidence>
<dbReference type="InterPro" id="IPR006656">
    <property type="entry name" value="Mopterin_OxRdtase"/>
</dbReference>
<evidence type="ECO:0000256" key="9">
    <source>
        <dbReference type="ARBA" id="ARBA00022714"/>
    </source>
</evidence>
<evidence type="ECO:0000256" key="22">
    <source>
        <dbReference type="ARBA" id="ARBA00023136"/>
    </source>
</evidence>
<dbReference type="PANTHER" id="PTHR43105:SF13">
    <property type="entry name" value="NADH-UBIQUINONE OXIDOREDUCTASE 75 KDA SUBUNIT, MITOCHONDRIAL"/>
    <property type="match status" value="1"/>
</dbReference>
<keyword evidence="12" id="KW-0809">Transit peptide</keyword>
<dbReference type="PROSITE" id="PS51839">
    <property type="entry name" value="4FE4S_HC3"/>
    <property type="match status" value="1"/>
</dbReference>
<evidence type="ECO:0000256" key="11">
    <source>
        <dbReference type="ARBA" id="ARBA00022792"/>
    </source>
</evidence>
<evidence type="ECO:0000256" key="26">
    <source>
        <dbReference type="RuleBase" id="RU004523"/>
    </source>
</evidence>
<dbReference type="InterPro" id="IPR019574">
    <property type="entry name" value="NADH_UbQ_OxRdtase_Gsu_4Fe4S-bd"/>
</dbReference>
<comment type="cofactor">
    <cofactor evidence="1">
        <name>[4Fe-4S] cluster</name>
        <dbReference type="ChEBI" id="CHEBI:49883"/>
    </cofactor>
</comment>
<dbReference type="GO" id="GO:0008137">
    <property type="term" value="F:NADH dehydrogenase (ubiquinone) activity"/>
    <property type="evidence" value="ECO:0007669"/>
    <property type="project" value="UniProtKB-EC"/>
</dbReference>
<keyword evidence="17" id="KW-0408">Iron</keyword>
<keyword evidence="16" id="KW-0560">Oxidoreductase</keyword>
<reference evidence="30" key="3">
    <citation type="submission" date="2025-09" db="UniProtKB">
        <authorList>
            <consortium name="Ensembl"/>
        </authorList>
    </citation>
    <scope>IDENTIFICATION</scope>
</reference>
<dbReference type="Gene3D" id="3.10.20.740">
    <property type="match status" value="1"/>
</dbReference>
<comment type="function">
    <text evidence="24">Core subunit of the mitochondrial membrane respiratory chain NADH dehydrogenase (Complex I) which catalyzes electron transfer from NADH through the respiratory chain, using ubiquinone as an electron acceptor. Essential for catalysing the entry and efficient transfer of electrons within complex I. Plays a key role in the assembly and stability of complex I and participates in the association of complex I with ubiquinol-cytochrome reductase complex (Complex III) to form supercomplexes.</text>
</comment>
<dbReference type="GO" id="GO:0005743">
    <property type="term" value="C:mitochondrial inner membrane"/>
    <property type="evidence" value="ECO:0007669"/>
    <property type="project" value="UniProtKB-SubCell"/>
</dbReference>
<evidence type="ECO:0000256" key="25">
    <source>
        <dbReference type="ARBA" id="ARBA00049551"/>
    </source>
</evidence>
<keyword evidence="14" id="KW-0249">Electron transport</keyword>
<dbReference type="PROSITE" id="PS00642">
    <property type="entry name" value="COMPLEX1_75K_2"/>
    <property type="match status" value="1"/>
</dbReference>
<dbReference type="InterPro" id="IPR050123">
    <property type="entry name" value="Prok_molybdopt-oxidoreductase"/>
</dbReference>
<evidence type="ECO:0000256" key="23">
    <source>
        <dbReference type="ARBA" id="ARBA00034078"/>
    </source>
</evidence>
<comment type="subcellular location">
    <subcellularLocation>
        <location evidence="2">Mitochondrion inner membrane</location>
        <topology evidence="2">Peripheral membrane protein</topology>
        <orientation evidence="2">Matrix side</orientation>
    </subcellularLocation>
</comment>
<sequence length="748" mass="81859">MFGHCSFKNIYFPVILLKYKPKRMAFIVDIHSAFLKPWLRTSVRAASNMVEVFVDGKPVEVEPGTTVLQACEKAGIQIPRFCYHERLSVAGNCRMCLVEIEKAPKVTKFISACAMPVMKGWNILTNSEKTRKAREGVMEFLLANHPLDCPICDQGGECDLQDQSMQFGSDRSRFTEGKRAVEDKNIGPLIKTIMTRCIQCTRCVRFASEIAGVEDLGTTGRGNNLQIGTYVEKMFMSELSGNVIDVCPVGALTSKPYAFTARPWETRKTESIDVLDAVGSNIVVSTRGGEVMRVMPRLNEDVNEEWISDKTRFAYDGLKRQRLIQPMVKDDSGQLTPTNWEDALSRVAGALQSAQGNEIAAIAGGLADAEALVSLKDLLNRLNSDNLCTEEIFPMSGAGTDLRSNYLLNTRIAGIEDCDLLLLIGTNPRYEAPLFNARIRKSWLHNELRVAMVGHHVDLSYTYDHLGEDTSVLKELANGTHPFCQVLSGAKRPVVVVGSTALQREDGAAILSTVSTIAQNARASSGVEEGWKVLNVLHRVASQVAALDLGYKAGVDSIRKNPPKVLFLLGADGGCITRADLPKDSLIIYQGHHGDVGAPMADIILPGAAYTEKNATYVNTEGRSQHTRVAVTPPGLAREDWKIIRAVSELAGVTLPYDSVDEVRSRLAEVSPNLVRYDDVEEANYFKQANELAKAVNQSLLAAPLVPPQLTAKDFYMTDSISRASQTMAKCVKALTEGAAAVEEPSVC</sequence>
<keyword evidence="7" id="KW-0004">4Fe-4S</keyword>
<dbReference type="PANTHER" id="PTHR43105">
    <property type="entry name" value="RESPIRATORY NITRATE REDUCTASE"/>
    <property type="match status" value="1"/>
</dbReference>
<dbReference type="PROSITE" id="PS51669">
    <property type="entry name" value="4FE4S_MOW_BIS_MGD"/>
    <property type="match status" value="1"/>
</dbReference>
<dbReference type="Pfam" id="PF13510">
    <property type="entry name" value="Fer2_4"/>
    <property type="match status" value="1"/>
</dbReference>
<evidence type="ECO:0000256" key="21">
    <source>
        <dbReference type="ARBA" id="ARBA00023128"/>
    </source>
</evidence>
<keyword evidence="15" id="KW-0007">Acetylation</keyword>
<dbReference type="GO" id="GO:0051539">
    <property type="term" value="F:4 iron, 4 sulfur cluster binding"/>
    <property type="evidence" value="ECO:0007669"/>
    <property type="project" value="UniProtKB-KW"/>
</dbReference>
<dbReference type="InterPro" id="IPR010228">
    <property type="entry name" value="NADH_UbQ_OxRdtase_Gsu"/>
</dbReference>
<dbReference type="AlphaFoldDB" id="A0A665VMH6"/>
<dbReference type="SUPFAM" id="SSF54862">
    <property type="entry name" value="4Fe-4S ferredoxins"/>
    <property type="match status" value="1"/>
</dbReference>
<accession>A0A665VMH6</accession>
<organism evidence="30 31">
    <name type="scientific">Echeneis naucrates</name>
    <name type="common">Live sharksucker</name>
    <dbReference type="NCBI Taxonomy" id="173247"/>
    <lineage>
        <taxon>Eukaryota</taxon>
        <taxon>Metazoa</taxon>
        <taxon>Chordata</taxon>
        <taxon>Craniata</taxon>
        <taxon>Vertebrata</taxon>
        <taxon>Euteleostomi</taxon>
        <taxon>Actinopterygii</taxon>
        <taxon>Neopterygii</taxon>
        <taxon>Teleostei</taxon>
        <taxon>Neoteleostei</taxon>
        <taxon>Acanthomorphata</taxon>
        <taxon>Carangaria</taxon>
        <taxon>Carangiformes</taxon>
        <taxon>Echeneidae</taxon>
        <taxon>Echeneis</taxon>
    </lineage>
</organism>
<dbReference type="FunFam" id="3.30.200.210:FF:000002">
    <property type="entry name" value="NADH-ubiquinone oxidoreductase 75 kDa subunit"/>
    <property type="match status" value="1"/>
</dbReference>
<evidence type="ECO:0000256" key="10">
    <source>
        <dbReference type="ARBA" id="ARBA00022723"/>
    </source>
</evidence>
<dbReference type="CDD" id="cd02773">
    <property type="entry name" value="MopB_Res-Cmplx1_Nad11"/>
    <property type="match status" value="1"/>
</dbReference>
<dbReference type="GO" id="GO:0051537">
    <property type="term" value="F:2 iron, 2 sulfur cluster binding"/>
    <property type="evidence" value="ECO:0007669"/>
    <property type="project" value="UniProtKB-KW"/>
</dbReference>
<evidence type="ECO:0000256" key="15">
    <source>
        <dbReference type="ARBA" id="ARBA00022990"/>
    </source>
</evidence>
<dbReference type="Pfam" id="PF09326">
    <property type="entry name" value="NADH_dhqG_C"/>
    <property type="match status" value="1"/>
</dbReference>
<evidence type="ECO:0000256" key="16">
    <source>
        <dbReference type="ARBA" id="ARBA00023002"/>
    </source>
</evidence>
<dbReference type="PROSITE" id="PS51085">
    <property type="entry name" value="2FE2S_FER_2"/>
    <property type="match status" value="1"/>
</dbReference>
<keyword evidence="20" id="KW-0830">Ubiquinone</keyword>
<comment type="catalytic activity">
    <reaction evidence="25">
        <text>a ubiquinone + NADH + 5 H(+)(in) = a ubiquinol + NAD(+) + 4 H(+)(out)</text>
        <dbReference type="Rhea" id="RHEA:29091"/>
        <dbReference type="Rhea" id="RHEA-COMP:9565"/>
        <dbReference type="Rhea" id="RHEA-COMP:9566"/>
        <dbReference type="ChEBI" id="CHEBI:15378"/>
        <dbReference type="ChEBI" id="CHEBI:16389"/>
        <dbReference type="ChEBI" id="CHEBI:17976"/>
        <dbReference type="ChEBI" id="CHEBI:57540"/>
        <dbReference type="ChEBI" id="CHEBI:57945"/>
        <dbReference type="EC" id="7.1.1.2"/>
    </reaction>
</comment>
<keyword evidence="6" id="KW-0813">Transport</keyword>
<dbReference type="GO" id="GO:0042773">
    <property type="term" value="P:ATP synthesis coupled electron transport"/>
    <property type="evidence" value="ECO:0007669"/>
    <property type="project" value="InterPro"/>
</dbReference>
<feature type="domain" description="4Fe-4S Mo/W bis-MGD-type" evidence="28">
    <location>
        <begin position="266"/>
        <end position="322"/>
    </location>
</feature>
<dbReference type="Gene3D" id="3.30.200.210">
    <property type="match status" value="1"/>
</dbReference>
<keyword evidence="21" id="KW-0496">Mitochondrion</keyword>
<evidence type="ECO:0000256" key="19">
    <source>
        <dbReference type="ARBA" id="ARBA00023027"/>
    </source>
</evidence>
<evidence type="ECO:0000256" key="18">
    <source>
        <dbReference type="ARBA" id="ARBA00023014"/>
    </source>
</evidence>
<dbReference type="InterPro" id="IPR000283">
    <property type="entry name" value="NADH_UbQ_OxRdtase_75kDa_su_CS"/>
</dbReference>
<dbReference type="InterPro" id="IPR006963">
    <property type="entry name" value="Mopterin_OxRdtase_4Fe-4S_dom"/>
</dbReference>